<sequence length="670" mass="73862">MSSASLIKTPPQKVTVNGWVFYTSTALILLLTAILIAAPQEAGRLLGIAQEWLSRSFGWYYMVVIAAYLIFVVGLAFSSYGKLKLGTKQDTPDFSYGAWAGMLFSSGIGISLLYFGASEPLDHYFNPPEGVSGSHEAARQALQLTFLHWGLHGWAIYALVGLAVAYFAYRHNQPLALRSALYPLMGERWVKGAAGHAVDGFGMFVTLLGLVTNLGIGSMQVSSGLENLFGMEHSNTNLLIVIIVMSTVATIAAVSGVENGIRRLSNLNIVLFSGLLIFVLLFGPTLHLLNGFVQNTGDYLNGIVMKTFDLYVYEGDTQKTEGWLGLWTLFYWAWWISWAPFVGMFIARISRGRTVRELVAGVLLIPLGFTLVWLSIFGNSALDLVVNHGAVELGKTALEQPSMAIYQLLEHYPASKIVIGVSIFVGFVLFLTPADSGAVMMANLSCKGGDVDEDAPHWLRIFWSVVITLVTIGLLFAGNFAAMQTMVVLAGLPFSVVLVLFMFGLHKAMRQDTQMELEQAELAARGRRGFFSERLTAQELQPTQAVVQRFMDKHVTPALEEAAVQLRSQGMSVQTLLGKAKRCMGVRVEMDEGNPFVYEVSLDGYLAAPSESTQDAATDEEVRSRYYRAEVYLHNGSQEYDLMGFTDEQITRDVLDQFESHRQLLGRVYS</sequence>
<dbReference type="PANTHER" id="PTHR30047:SF7">
    <property type="entry name" value="HIGH-AFFINITY CHOLINE TRANSPORT PROTEIN"/>
    <property type="match status" value="1"/>
</dbReference>
<dbReference type="EMBL" id="JYLF01000003">
    <property type="protein sequence ID" value="KMN14341.1"/>
    <property type="molecule type" value="Genomic_DNA"/>
</dbReference>
<feature type="transmembrane region" description="Helical" evidence="8">
    <location>
        <begin position="461"/>
        <end position="480"/>
    </location>
</feature>
<dbReference type="PATRIC" id="fig|1608994.3.peg.2652"/>
<evidence type="ECO:0000256" key="7">
    <source>
        <dbReference type="ARBA" id="ARBA00023136"/>
    </source>
</evidence>
<dbReference type="GO" id="GO:0022857">
    <property type="term" value="F:transmembrane transporter activity"/>
    <property type="evidence" value="ECO:0007669"/>
    <property type="project" value="InterPro"/>
</dbReference>
<feature type="transmembrane region" description="Helical" evidence="8">
    <location>
        <begin position="189"/>
        <end position="216"/>
    </location>
</feature>
<dbReference type="Proteomes" id="UP000036325">
    <property type="component" value="Unassembled WGS sequence"/>
</dbReference>
<feature type="transmembrane region" description="Helical" evidence="8">
    <location>
        <begin position="269"/>
        <end position="289"/>
    </location>
</feature>
<evidence type="ECO:0000256" key="1">
    <source>
        <dbReference type="ARBA" id="ARBA00004651"/>
    </source>
</evidence>
<dbReference type="AlphaFoldDB" id="A0A0J6LIZ4"/>
<keyword evidence="7 8" id="KW-0472">Membrane</keyword>
<keyword evidence="4" id="KW-1003">Cell membrane</keyword>
<keyword evidence="5 8" id="KW-0812">Transmembrane</keyword>
<comment type="caution">
    <text evidence="9">The sequence shown here is derived from an EMBL/GenBank/DDBJ whole genome shotgun (WGS) entry which is preliminary data.</text>
</comment>
<dbReference type="PANTHER" id="PTHR30047">
    <property type="entry name" value="HIGH-AFFINITY CHOLINE TRANSPORT PROTEIN-RELATED"/>
    <property type="match status" value="1"/>
</dbReference>
<feature type="transmembrane region" description="Helical" evidence="8">
    <location>
        <begin position="151"/>
        <end position="169"/>
    </location>
</feature>
<accession>A0A0J6LIZ4</accession>
<evidence type="ECO:0000256" key="3">
    <source>
        <dbReference type="ARBA" id="ARBA00022448"/>
    </source>
</evidence>
<dbReference type="NCBIfam" id="TIGR00842">
    <property type="entry name" value="bcct"/>
    <property type="match status" value="1"/>
</dbReference>
<dbReference type="OrthoDB" id="9775735at2"/>
<feature type="transmembrane region" description="Helical" evidence="8">
    <location>
        <begin position="486"/>
        <end position="505"/>
    </location>
</feature>
<evidence type="ECO:0000313" key="9">
    <source>
        <dbReference type="EMBL" id="KMN14341.1"/>
    </source>
</evidence>
<protein>
    <submittedName>
        <fullName evidence="9">Beta-aspartyl peptidase</fullName>
    </submittedName>
</protein>
<dbReference type="GO" id="GO:0005886">
    <property type="term" value="C:plasma membrane"/>
    <property type="evidence" value="ECO:0007669"/>
    <property type="project" value="UniProtKB-SubCell"/>
</dbReference>
<reference evidence="9 10" key="1">
    <citation type="submission" date="2015-02" db="EMBL/GenBank/DDBJ databases">
        <title>Pseudomonas helleri sp. nov. and Pseudomonas weihenstephanensis sp. nov., isolated from raw cows milk.</title>
        <authorList>
            <person name="von Neubeck M."/>
            <person name="Huptas C."/>
            <person name="Wenning M."/>
            <person name="Scherer S."/>
        </authorList>
    </citation>
    <scope>NUCLEOTIDE SEQUENCE [LARGE SCALE GENOMIC DNA]</scope>
    <source>
        <strain evidence="9 10">DSM 29166</strain>
    </source>
</reference>
<comment type="similarity">
    <text evidence="2">Belongs to the BCCT transporter (TC 2.A.15) family.</text>
</comment>
<keyword evidence="6 8" id="KW-1133">Transmembrane helix</keyword>
<dbReference type="Pfam" id="PF02028">
    <property type="entry name" value="BCCT"/>
    <property type="match status" value="1"/>
</dbReference>
<feature type="transmembrane region" description="Helical" evidence="8">
    <location>
        <begin position="58"/>
        <end position="77"/>
    </location>
</feature>
<evidence type="ECO:0000256" key="8">
    <source>
        <dbReference type="SAM" id="Phobius"/>
    </source>
</evidence>
<evidence type="ECO:0000313" key="10">
    <source>
        <dbReference type="Proteomes" id="UP000036325"/>
    </source>
</evidence>
<evidence type="ECO:0000256" key="2">
    <source>
        <dbReference type="ARBA" id="ARBA00005658"/>
    </source>
</evidence>
<name>A0A0J6LIZ4_9PSED</name>
<evidence type="ECO:0000256" key="4">
    <source>
        <dbReference type="ARBA" id="ARBA00022475"/>
    </source>
</evidence>
<proteinExistence type="inferred from homology"/>
<gene>
    <name evidence="9" type="ORF">TU86_10160</name>
</gene>
<keyword evidence="3" id="KW-0813">Transport</keyword>
<feature type="transmembrane region" description="Helical" evidence="8">
    <location>
        <begin position="236"/>
        <end position="257"/>
    </location>
</feature>
<comment type="subcellular location">
    <subcellularLocation>
        <location evidence="1">Cell membrane</location>
        <topology evidence="1">Multi-pass membrane protein</topology>
    </subcellularLocation>
</comment>
<evidence type="ECO:0000256" key="5">
    <source>
        <dbReference type="ARBA" id="ARBA00022692"/>
    </source>
</evidence>
<organism evidence="9 10">
    <name type="scientific">Pseudomonas weihenstephanensis</name>
    <dbReference type="NCBI Taxonomy" id="1608994"/>
    <lineage>
        <taxon>Bacteria</taxon>
        <taxon>Pseudomonadati</taxon>
        <taxon>Pseudomonadota</taxon>
        <taxon>Gammaproteobacteria</taxon>
        <taxon>Pseudomonadales</taxon>
        <taxon>Pseudomonadaceae</taxon>
        <taxon>Pseudomonas</taxon>
    </lineage>
</organism>
<feature type="transmembrane region" description="Helical" evidence="8">
    <location>
        <begin position="329"/>
        <end position="346"/>
    </location>
</feature>
<dbReference type="STRING" id="1608994.TU86_10160"/>
<dbReference type="InterPro" id="IPR000060">
    <property type="entry name" value="BCCT_transptr"/>
</dbReference>
<feature type="transmembrane region" description="Helical" evidence="8">
    <location>
        <begin position="98"/>
        <end position="117"/>
    </location>
</feature>
<feature type="transmembrane region" description="Helical" evidence="8">
    <location>
        <begin position="358"/>
        <end position="377"/>
    </location>
</feature>
<feature type="transmembrane region" description="Helical" evidence="8">
    <location>
        <begin position="20"/>
        <end position="38"/>
    </location>
</feature>
<feature type="transmembrane region" description="Helical" evidence="8">
    <location>
        <begin position="417"/>
        <end position="440"/>
    </location>
</feature>
<evidence type="ECO:0000256" key="6">
    <source>
        <dbReference type="ARBA" id="ARBA00022989"/>
    </source>
</evidence>